<organism evidence="1 2">
    <name type="scientific">Ilyodon furcidens</name>
    <name type="common">goldbreast splitfin</name>
    <dbReference type="NCBI Taxonomy" id="33524"/>
    <lineage>
        <taxon>Eukaryota</taxon>
        <taxon>Metazoa</taxon>
        <taxon>Chordata</taxon>
        <taxon>Craniata</taxon>
        <taxon>Vertebrata</taxon>
        <taxon>Euteleostomi</taxon>
        <taxon>Actinopterygii</taxon>
        <taxon>Neopterygii</taxon>
        <taxon>Teleostei</taxon>
        <taxon>Neoteleostei</taxon>
        <taxon>Acanthomorphata</taxon>
        <taxon>Ovalentaria</taxon>
        <taxon>Atherinomorphae</taxon>
        <taxon>Cyprinodontiformes</taxon>
        <taxon>Goodeidae</taxon>
        <taxon>Ilyodon</taxon>
    </lineage>
</organism>
<accession>A0ABV0VFS9</accession>
<sequence>MRVKETKYKCTIHFQICIFIKKQTTFNFKIPTKTSNEVQCSNPNSSKTSDIAILTCAKPLRAAEINKQALQSTTMIAREEEDERNFWQCFNRLLSVFGKKHQNISQAGAMHIHTHI</sequence>
<dbReference type="EMBL" id="JAHRIQ010106502">
    <property type="protein sequence ID" value="MEQ2256120.1"/>
    <property type="molecule type" value="Genomic_DNA"/>
</dbReference>
<protein>
    <submittedName>
        <fullName evidence="1">Uncharacterized protein</fullName>
    </submittedName>
</protein>
<reference evidence="1 2" key="1">
    <citation type="submission" date="2021-06" db="EMBL/GenBank/DDBJ databases">
        <authorList>
            <person name="Palmer J.M."/>
        </authorList>
    </citation>
    <scope>NUCLEOTIDE SEQUENCE [LARGE SCALE GENOMIC DNA]</scope>
    <source>
        <strain evidence="2">if_2019</strain>
        <tissue evidence="1">Muscle</tissue>
    </source>
</reference>
<dbReference type="Proteomes" id="UP001482620">
    <property type="component" value="Unassembled WGS sequence"/>
</dbReference>
<evidence type="ECO:0000313" key="2">
    <source>
        <dbReference type="Proteomes" id="UP001482620"/>
    </source>
</evidence>
<evidence type="ECO:0000313" key="1">
    <source>
        <dbReference type="EMBL" id="MEQ2256120.1"/>
    </source>
</evidence>
<gene>
    <name evidence="1" type="ORF">ILYODFUR_021141</name>
</gene>
<name>A0ABV0VFS9_9TELE</name>
<comment type="caution">
    <text evidence="1">The sequence shown here is derived from an EMBL/GenBank/DDBJ whole genome shotgun (WGS) entry which is preliminary data.</text>
</comment>
<proteinExistence type="predicted"/>
<keyword evidence="2" id="KW-1185">Reference proteome</keyword>